<dbReference type="SUPFAM" id="SSF52743">
    <property type="entry name" value="Subtilisin-like"/>
    <property type="match status" value="1"/>
</dbReference>
<proteinExistence type="inferred from homology"/>
<dbReference type="Pfam" id="PF22148">
    <property type="entry name" value="Fervidolysin_NPro-like"/>
    <property type="match status" value="1"/>
</dbReference>
<dbReference type="PATRIC" id="fig|1196324.3.peg.3327"/>
<keyword evidence="3 5" id="KW-0378">Hydrolase</keyword>
<dbReference type="PROSITE" id="PS00137">
    <property type="entry name" value="SUBTILASE_HIS"/>
    <property type="match status" value="1"/>
</dbReference>
<dbReference type="Gene3D" id="2.60.120.380">
    <property type="match status" value="1"/>
</dbReference>
<evidence type="ECO:0000256" key="4">
    <source>
        <dbReference type="ARBA" id="ARBA00022825"/>
    </source>
</evidence>
<keyword evidence="10" id="KW-1185">Reference proteome</keyword>
<keyword evidence="6" id="KW-0732">Signal</keyword>
<feature type="active site" description="Charge relay system" evidence="5">
    <location>
        <position position="203"/>
    </location>
</feature>
<dbReference type="InterPro" id="IPR000209">
    <property type="entry name" value="Peptidase_S8/S53_dom"/>
</dbReference>
<dbReference type="InterPro" id="IPR054399">
    <property type="entry name" value="Fervidolysin-like_N_prodom"/>
</dbReference>
<reference evidence="9 10" key="1">
    <citation type="journal article" date="2012" name="J. Bacteriol.">
        <title>Genome of Bacillus macauensis ZFHKF-1, a Long-Chain-Forming Bacterium.</title>
        <authorList>
            <person name="Cai L."/>
            <person name="Zhang T."/>
        </authorList>
    </citation>
    <scope>NUCLEOTIDE SEQUENCE [LARGE SCALE GENOMIC DNA]</scope>
    <source>
        <strain evidence="9 10">ZFHKF-1</strain>
    </source>
</reference>
<dbReference type="PROSITE" id="PS51892">
    <property type="entry name" value="SUBTILASE"/>
    <property type="match status" value="1"/>
</dbReference>
<dbReference type="STRING" id="1196324.A374_16258"/>
<dbReference type="InterPro" id="IPR015500">
    <property type="entry name" value="Peptidase_S8_subtilisin-rel"/>
</dbReference>
<dbReference type="InterPro" id="IPR050131">
    <property type="entry name" value="Peptidase_S8_subtilisin-like"/>
</dbReference>
<organism evidence="9 10">
    <name type="scientific">Fictibacillus macauensis ZFHKF-1</name>
    <dbReference type="NCBI Taxonomy" id="1196324"/>
    <lineage>
        <taxon>Bacteria</taxon>
        <taxon>Bacillati</taxon>
        <taxon>Bacillota</taxon>
        <taxon>Bacilli</taxon>
        <taxon>Bacillales</taxon>
        <taxon>Fictibacillaceae</taxon>
        <taxon>Fictibacillus</taxon>
    </lineage>
</organism>
<protein>
    <submittedName>
        <fullName evidence="9">Peptidase S8 and S53 subtilisin kexin sedolisin</fullName>
    </submittedName>
</protein>
<evidence type="ECO:0000259" key="7">
    <source>
        <dbReference type="Pfam" id="PF00082"/>
    </source>
</evidence>
<comment type="caution">
    <text evidence="9">The sequence shown here is derived from an EMBL/GenBank/DDBJ whole genome shotgun (WGS) entry which is preliminary data.</text>
</comment>
<dbReference type="EMBL" id="AKKV01000036">
    <property type="protein sequence ID" value="EIT84356.1"/>
    <property type="molecule type" value="Genomic_DNA"/>
</dbReference>
<dbReference type="InterPro" id="IPR023828">
    <property type="entry name" value="Peptidase_S8_Ser-AS"/>
</dbReference>
<dbReference type="Proteomes" id="UP000004080">
    <property type="component" value="Unassembled WGS sequence"/>
</dbReference>
<dbReference type="InterPro" id="IPR022398">
    <property type="entry name" value="Peptidase_S8_His-AS"/>
</dbReference>
<dbReference type="eggNOG" id="COG1404">
    <property type="taxonomic scope" value="Bacteria"/>
</dbReference>
<feature type="chain" id="PRO_5003713469" evidence="6">
    <location>
        <begin position="32"/>
        <end position="530"/>
    </location>
</feature>
<dbReference type="Gene3D" id="3.40.50.200">
    <property type="entry name" value="Peptidase S8/S53 domain"/>
    <property type="match status" value="1"/>
</dbReference>
<dbReference type="GO" id="GO:0006508">
    <property type="term" value="P:proteolysis"/>
    <property type="evidence" value="ECO:0007669"/>
    <property type="project" value="UniProtKB-KW"/>
</dbReference>
<name>I8IXY3_9BACL</name>
<dbReference type="PANTHER" id="PTHR43806">
    <property type="entry name" value="PEPTIDASE S8"/>
    <property type="match status" value="1"/>
</dbReference>
<dbReference type="MEROPS" id="S08.107"/>
<sequence>MKKLYKVVTALTATTSAASMFLATGGGPAYAKDHGGAAVASHTAVMPENVFKETNEAVPMNLVLKREIIVRVKDHHSFSFSSYGLQEKRQPKELAKTNVRIASVPAKTNFQKTVNALQKNDAIQYAEPNYIRKKTETASANDALFAKQYALKRLNWSPSFAKSTRTPVTVAILDCGVRADHPDMKGKVIEGVDYKKAKKFGVHGTRVAGVIAATINNKIGISGINDNVRIMPVRLGDNEVFDSNMIAAGIHYAVDHGAKIINMSFAERVVSKTEYDAILYAYRKGVTVVAASGNEYPQEVKYPAAYPEVIAASATNNRSEPASFTTRGKEIDLAAPGVDIWTTDHGKGNDYAVSSGTSYSSPMIAGLASLLIGRNPSLTPPQVEYLMEKSAYTPKAHRNSEHYTHEYGYGEIDIGPAMSATLPSFADDVSDTQAQAKAIKVGQSYTSKYDLPSDRDTYKLQLTGAKAVHIDVSAVKAIDPVIEVNGKKYDVRGPGRNEMVDVTLKSGTNYITIYENNSHWSESPYTLSIS</sequence>
<evidence type="ECO:0000256" key="5">
    <source>
        <dbReference type="PROSITE-ProRule" id="PRU01240"/>
    </source>
</evidence>
<feature type="domain" description="Peptidase S8/S53" evidence="7">
    <location>
        <begin position="168"/>
        <end position="410"/>
    </location>
</feature>
<dbReference type="InterPro" id="IPR036852">
    <property type="entry name" value="Peptidase_S8/S53_dom_sf"/>
</dbReference>
<dbReference type="PANTHER" id="PTHR43806:SF11">
    <property type="entry name" value="CEREVISIN-RELATED"/>
    <property type="match status" value="1"/>
</dbReference>
<dbReference type="RefSeq" id="WP_007203324.1">
    <property type="nucleotide sequence ID" value="NZ_AKKV01000036.1"/>
</dbReference>
<feature type="domain" description="Fervidolysin-like N-terminal prodomain" evidence="8">
    <location>
        <begin position="84"/>
        <end position="129"/>
    </location>
</feature>
<feature type="signal peptide" evidence="6">
    <location>
        <begin position="1"/>
        <end position="31"/>
    </location>
</feature>
<evidence type="ECO:0000256" key="1">
    <source>
        <dbReference type="ARBA" id="ARBA00011073"/>
    </source>
</evidence>
<feature type="active site" description="Charge relay system" evidence="5">
    <location>
        <position position="174"/>
    </location>
</feature>
<gene>
    <name evidence="9" type="ORF">A374_16258</name>
</gene>
<evidence type="ECO:0000256" key="6">
    <source>
        <dbReference type="SAM" id="SignalP"/>
    </source>
</evidence>
<dbReference type="AlphaFoldDB" id="I8IXY3"/>
<keyword evidence="4 5" id="KW-0720">Serine protease</keyword>
<dbReference type="Pfam" id="PF00082">
    <property type="entry name" value="Peptidase_S8"/>
    <property type="match status" value="1"/>
</dbReference>
<comment type="similarity">
    <text evidence="1 5">Belongs to the peptidase S8 family.</text>
</comment>
<feature type="active site" description="Charge relay system" evidence="5">
    <location>
        <position position="358"/>
    </location>
</feature>
<dbReference type="PRINTS" id="PR00723">
    <property type="entry name" value="SUBTILISIN"/>
</dbReference>
<evidence type="ECO:0000256" key="3">
    <source>
        <dbReference type="ARBA" id="ARBA00022801"/>
    </source>
</evidence>
<dbReference type="GO" id="GO:0005576">
    <property type="term" value="C:extracellular region"/>
    <property type="evidence" value="ECO:0007669"/>
    <property type="project" value="UniProtKB-SubCell"/>
</dbReference>
<dbReference type="PROSITE" id="PS00138">
    <property type="entry name" value="SUBTILASE_SER"/>
    <property type="match status" value="1"/>
</dbReference>
<evidence type="ECO:0000259" key="8">
    <source>
        <dbReference type="Pfam" id="PF22148"/>
    </source>
</evidence>
<dbReference type="GO" id="GO:0004252">
    <property type="term" value="F:serine-type endopeptidase activity"/>
    <property type="evidence" value="ECO:0007669"/>
    <property type="project" value="UniProtKB-UniRule"/>
</dbReference>
<evidence type="ECO:0000313" key="9">
    <source>
        <dbReference type="EMBL" id="EIT84356.1"/>
    </source>
</evidence>
<evidence type="ECO:0000313" key="10">
    <source>
        <dbReference type="Proteomes" id="UP000004080"/>
    </source>
</evidence>
<accession>I8IXY3</accession>
<keyword evidence="2 5" id="KW-0645">Protease</keyword>
<evidence type="ECO:0000256" key="2">
    <source>
        <dbReference type="ARBA" id="ARBA00022670"/>
    </source>
</evidence>